<evidence type="ECO:0000256" key="1">
    <source>
        <dbReference type="SAM" id="SignalP"/>
    </source>
</evidence>
<organism evidence="2 3">
    <name type="scientific">Actinopolymorpha rutila</name>
    <dbReference type="NCBI Taxonomy" id="446787"/>
    <lineage>
        <taxon>Bacteria</taxon>
        <taxon>Bacillati</taxon>
        <taxon>Actinomycetota</taxon>
        <taxon>Actinomycetes</taxon>
        <taxon>Propionibacteriales</taxon>
        <taxon>Actinopolymorphaceae</taxon>
        <taxon>Actinopolymorpha</taxon>
    </lineage>
</organism>
<feature type="chain" id="PRO_5032475712" evidence="1">
    <location>
        <begin position="38"/>
        <end position="395"/>
    </location>
</feature>
<comment type="caution">
    <text evidence="2">The sequence shown here is derived from an EMBL/GenBank/DDBJ whole genome shotgun (WGS) entry which is preliminary data.</text>
</comment>
<dbReference type="PANTHER" id="PTHR42779:SF1">
    <property type="entry name" value="PROTEIN YNJB"/>
    <property type="match status" value="1"/>
</dbReference>
<keyword evidence="3" id="KW-1185">Reference proteome</keyword>
<feature type="signal peptide" evidence="1">
    <location>
        <begin position="1"/>
        <end position="37"/>
    </location>
</feature>
<dbReference type="InterPro" id="IPR006059">
    <property type="entry name" value="SBP"/>
</dbReference>
<keyword evidence="1" id="KW-0732">Signal</keyword>
<gene>
    <name evidence="2" type="ORF">F4554_004452</name>
</gene>
<dbReference type="EMBL" id="JACBZH010000001">
    <property type="protein sequence ID" value="NYH91814.1"/>
    <property type="molecule type" value="Genomic_DNA"/>
</dbReference>
<dbReference type="Proteomes" id="UP000579605">
    <property type="component" value="Unassembled WGS sequence"/>
</dbReference>
<dbReference type="PANTHER" id="PTHR42779">
    <property type="entry name" value="PROTEIN YNJB"/>
    <property type="match status" value="1"/>
</dbReference>
<dbReference type="SUPFAM" id="SSF53850">
    <property type="entry name" value="Periplasmic binding protein-like II"/>
    <property type="match status" value="1"/>
</dbReference>
<evidence type="ECO:0000313" key="3">
    <source>
        <dbReference type="Proteomes" id="UP000579605"/>
    </source>
</evidence>
<sequence>MRSRSWHEVSLRRGSWHKAVLSSVAVLALGLAGTACAGNGGTGSTSDGGGGKTARLYVGGDVNLRDMWQKSLIPAFRKDNPGYDVKLTFSEHGVNDTTTLAKLGAAVKGKQDPGFDLAESGFIGTAALSGLLTKVSTKQVPNLTNVDSGLLTPVKQSAVPYRGSSVVLAYNADHVPDPPKTLDDLLAWIKAHPGKFTYNSPPTGGSGQSFVTTVLDKYVPAGDRQKMVTDYVPDLEKDWDRGFAELKGLNGSIYQHVYPNGNQDVLNLLAKGQIWVAPVWSDMALSGKQTGLLGKEIKLAQISDPSFTGGAVYLGVAASAPNKDAAYKLLDWLLEPAQQKKVVNVLAGYPAVSLDKLPADVRTKFAGLDTQHLRQTYSQKMTNDLNNLWQQKVPG</sequence>
<protein>
    <submittedName>
        <fullName evidence="2">Putative spermidine/putrescine transport system substrate-binding protein</fullName>
    </submittedName>
</protein>
<dbReference type="RefSeq" id="WP_179789333.1">
    <property type="nucleotide sequence ID" value="NZ_BAAARR010000001.1"/>
</dbReference>
<reference evidence="2 3" key="1">
    <citation type="submission" date="2020-07" db="EMBL/GenBank/DDBJ databases">
        <title>Sequencing the genomes of 1000 actinobacteria strains.</title>
        <authorList>
            <person name="Klenk H.-P."/>
        </authorList>
    </citation>
    <scope>NUCLEOTIDE SEQUENCE [LARGE SCALE GENOMIC DNA]</scope>
    <source>
        <strain evidence="2 3">DSM 18448</strain>
    </source>
</reference>
<evidence type="ECO:0000313" key="2">
    <source>
        <dbReference type="EMBL" id="NYH91814.1"/>
    </source>
</evidence>
<dbReference type="Pfam" id="PF13416">
    <property type="entry name" value="SBP_bac_8"/>
    <property type="match status" value="1"/>
</dbReference>
<accession>A0A852ZFY7</accession>
<proteinExistence type="predicted"/>
<dbReference type="Gene3D" id="3.40.190.10">
    <property type="entry name" value="Periplasmic binding protein-like II"/>
    <property type="match status" value="2"/>
</dbReference>
<dbReference type="AlphaFoldDB" id="A0A852ZFY7"/>
<name>A0A852ZFY7_9ACTN</name>